<dbReference type="GO" id="GO:0006351">
    <property type="term" value="P:DNA-templated transcription"/>
    <property type="evidence" value="ECO:0007669"/>
    <property type="project" value="TreeGrafter"/>
</dbReference>
<evidence type="ECO:0000313" key="6">
    <source>
        <dbReference type="EMBL" id="PRZ45474.1"/>
    </source>
</evidence>
<dbReference type="GO" id="GO:0043565">
    <property type="term" value="F:sequence-specific DNA binding"/>
    <property type="evidence" value="ECO:0007669"/>
    <property type="project" value="TreeGrafter"/>
</dbReference>
<dbReference type="Pfam" id="PF03466">
    <property type="entry name" value="LysR_substrate"/>
    <property type="match status" value="1"/>
</dbReference>
<dbReference type="SUPFAM" id="SSF53850">
    <property type="entry name" value="Periplasmic binding protein-like II"/>
    <property type="match status" value="1"/>
</dbReference>
<dbReference type="Proteomes" id="UP000237718">
    <property type="component" value="Unassembled WGS sequence"/>
</dbReference>
<evidence type="ECO:0000313" key="7">
    <source>
        <dbReference type="Proteomes" id="UP000237718"/>
    </source>
</evidence>
<protein>
    <submittedName>
        <fullName evidence="6">LysR family glycine cleavage system transcriptional activator</fullName>
    </submittedName>
</protein>
<evidence type="ECO:0000256" key="2">
    <source>
        <dbReference type="ARBA" id="ARBA00023015"/>
    </source>
</evidence>
<dbReference type="InterPro" id="IPR036388">
    <property type="entry name" value="WH-like_DNA-bd_sf"/>
</dbReference>
<gene>
    <name evidence="6" type="ORF">CLV89_11558</name>
</gene>
<dbReference type="SUPFAM" id="SSF46785">
    <property type="entry name" value="Winged helix' DNA-binding domain"/>
    <property type="match status" value="1"/>
</dbReference>
<dbReference type="RefSeq" id="WP_106165098.1">
    <property type="nucleotide sequence ID" value="NZ_PVUF01000015.1"/>
</dbReference>
<dbReference type="OrthoDB" id="9813056at2"/>
<evidence type="ECO:0000256" key="4">
    <source>
        <dbReference type="ARBA" id="ARBA00023163"/>
    </source>
</evidence>
<evidence type="ECO:0000256" key="1">
    <source>
        <dbReference type="ARBA" id="ARBA00009437"/>
    </source>
</evidence>
<dbReference type="PANTHER" id="PTHR30537:SF74">
    <property type="entry name" value="HTH-TYPE TRANSCRIPTIONAL REGULATOR TRPI"/>
    <property type="match status" value="1"/>
</dbReference>
<reference evidence="6 7" key="1">
    <citation type="submission" date="2018-03" db="EMBL/GenBank/DDBJ databases">
        <title>Genomic Encyclopedia of Archaeal and Bacterial Type Strains, Phase II (KMG-II): from individual species to whole genera.</title>
        <authorList>
            <person name="Goeker M."/>
        </authorList>
    </citation>
    <scope>NUCLEOTIDE SEQUENCE [LARGE SCALE GENOMIC DNA]</scope>
    <source>
        <strain evidence="6 7">DSM 25328</strain>
    </source>
</reference>
<dbReference type="FunFam" id="1.10.10.10:FF:000001">
    <property type="entry name" value="LysR family transcriptional regulator"/>
    <property type="match status" value="1"/>
</dbReference>
<dbReference type="GO" id="GO:0003700">
    <property type="term" value="F:DNA-binding transcription factor activity"/>
    <property type="evidence" value="ECO:0007669"/>
    <property type="project" value="InterPro"/>
</dbReference>
<feature type="domain" description="HTH lysR-type" evidence="5">
    <location>
        <begin position="5"/>
        <end position="62"/>
    </location>
</feature>
<keyword evidence="2" id="KW-0805">Transcription regulation</keyword>
<dbReference type="AlphaFoldDB" id="A0A2T1AAA3"/>
<proteinExistence type="inferred from homology"/>
<keyword evidence="3" id="KW-0238">DNA-binding</keyword>
<dbReference type="Pfam" id="PF00126">
    <property type="entry name" value="HTH_1"/>
    <property type="match status" value="1"/>
</dbReference>
<name>A0A2T1AAA3_TRISK</name>
<comment type="caution">
    <text evidence="6">The sequence shown here is derived from an EMBL/GenBank/DDBJ whole genome shotgun (WGS) entry which is preliminary data.</text>
</comment>
<evidence type="ECO:0000259" key="5">
    <source>
        <dbReference type="PROSITE" id="PS50931"/>
    </source>
</evidence>
<dbReference type="InterPro" id="IPR000847">
    <property type="entry name" value="LysR_HTH_N"/>
</dbReference>
<dbReference type="PROSITE" id="PS50931">
    <property type="entry name" value="HTH_LYSR"/>
    <property type="match status" value="1"/>
</dbReference>
<accession>A0A2T1AAA3</accession>
<dbReference type="Gene3D" id="3.40.190.290">
    <property type="match status" value="1"/>
</dbReference>
<evidence type="ECO:0000256" key="3">
    <source>
        <dbReference type="ARBA" id="ARBA00023125"/>
    </source>
</evidence>
<sequence>MQDLPPLNYLRSFEASARMLSFTEAARELNLTQAAVSGHIRALEQYIGGPLFVRHPRSLTLTSLGNAYLPGVQQALQQVKQATHAILRRRGAERVVISCPVSLVDHWLADLVARFGVQHPGAAVTIHGRVWVDEPPEIADIILTNVYKEALDRASLPLWQDQMVAVCAPGYLTQIGGIDAPEDLLRARLVHSLGRTEVWLQVFQRLGLPAATADPGAEGACQANTFGSVVALAEAGHGVAVVPGVFARAGLGAGRLVAPLGQVGPCPWVCTISDSSLLTSDAARALHRFIQAEATAHPPVLDG</sequence>
<keyword evidence="4" id="KW-0804">Transcription</keyword>
<dbReference type="Gene3D" id="1.10.10.10">
    <property type="entry name" value="Winged helix-like DNA-binding domain superfamily/Winged helix DNA-binding domain"/>
    <property type="match status" value="1"/>
</dbReference>
<dbReference type="PRINTS" id="PR00039">
    <property type="entry name" value="HTHLYSR"/>
</dbReference>
<dbReference type="PANTHER" id="PTHR30537">
    <property type="entry name" value="HTH-TYPE TRANSCRIPTIONAL REGULATOR"/>
    <property type="match status" value="1"/>
</dbReference>
<dbReference type="InterPro" id="IPR036390">
    <property type="entry name" value="WH_DNA-bd_sf"/>
</dbReference>
<dbReference type="InterPro" id="IPR005119">
    <property type="entry name" value="LysR_subst-bd"/>
</dbReference>
<dbReference type="InterPro" id="IPR058163">
    <property type="entry name" value="LysR-type_TF_proteobact-type"/>
</dbReference>
<organism evidence="6 7">
    <name type="scientific">Tritonibacter scottomollicae</name>
    <name type="common">Epibacterium scottomollicae</name>
    <dbReference type="NCBI Taxonomy" id="483013"/>
    <lineage>
        <taxon>Bacteria</taxon>
        <taxon>Pseudomonadati</taxon>
        <taxon>Pseudomonadota</taxon>
        <taxon>Alphaproteobacteria</taxon>
        <taxon>Rhodobacterales</taxon>
        <taxon>Paracoccaceae</taxon>
        <taxon>Tritonibacter</taxon>
    </lineage>
</organism>
<comment type="similarity">
    <text evidence="1">Belongs to the LysR transcriptional regulatory family.</text>
</comment>
<dbReference type="EMBL" id="PVUF01000015">
    <property type="protein sequence ID" value="PRZ45474.1"/>
    <property type="molecule type" value="Genomic_DNA"/>
</dbReference>